<accession>B7J7W6</accession>
<dbReference type="STRING" id="243159.AFE_2652"/>
<dbReference type="AlphaFoldDB" id="B7J7W6"/>
<reference evidence="1 2" key="1">
    <citation type="journal article" date="2008" name="BMC Genomics">
        <title>Acidithiobacillus ferrooxidans metabolism: from genome sequence to industrial applications.</title>
        <authorList>
            <person name="Valdes J."/>
            <person name="Pedroso I."/>
            <person name="Quatrini R."/>
            <person name="Dodson R.J."/>
            <person name="Tettelin H."/>
            <person name="Blake R.II."/>
            <person name="Eisen J.A."/>
            <person name="Holmes D.S."/>
        </authorList>
    </citation>
    <scope>NUCLEOTIDE SEQUENCE [LARGE SCALE GENOMIC DNA]</scope>
    <source>
        <strain evidence="2">ATCC 23270 / DSM 14882 / CIP 104768 / NCIMB 8455</strain>
    </source>
</reference>
<keyword evidence="2" id="KW-1185">Reference proteome</keyword>
<dbReference type="EMBL" id="CP001219">
    <property type="protein sequence ID" value="ACK78454.1"/>
    <property type="molecule type" value="Genomic_DNA"/>
</dbReference>
<protein>
    <submittedName>
        <fullName evidence="1">Uncharacterized protein</fullName>
    </submittedName>
</protein>
<evidence type="ECO:0000313" key="1">
    <source>
        <dbReference type="EMBL" id="ACK78454.1"/>
    </source>
</evidence>
<sequence length="48" mass="5304">MGVLREQQDRIVQKGGCPIKGPEIAGNALERDTIDLQRASILKRNITT</sequence>
<dbReference type="PaxDb" id="243159-AFE_2652"/>
<organism evidence="1 2">
    <name type="scientific">Acidithiobacillus ferrooxidans (strain ATCC 23270 / DSM 14882 / CIP 104768 / NCIMB 8455)</name>
    <name type="common">Ferrobacillus ferrooxidans (strain ATCC 23270)</name>
    <dbReference type="NCBI Taxonomy" id="243159"/>
    <lineage>
        <taxon>Bacteria</taxon>
        <taxon>Pseudomonadati</taxon>
        <taxon>Pseudomonadota</taxon>
        <taxon>Acidithiobacillia</taxon>
        <taxon>Acidithiobacillales</taxon>
        <taxon>Acidithiobacillaceae</taxon>
        <taxon>Acidithiobacillus</taxon>
    </lineage>
</organism>
<dbReference type="Proteomes" id="UP000001362">
    <property type="component" value="Chromosome"/>
</dbReference>
<dbReference type="KEGG" id="afr:AFE_2652"/>
<gene>
    <name evidence="1" type="ordered locus">AFE_2652</name>
</gene>
<proteinExistence type="predicted"/>
<dbReference type="HOGENOM" id="CLU_3148318_0_0_6"/>
<name>B7J7W6_ACIF2</name>
<evidence type="ECO:0000313" key="2">
    <source>
        <dbReference type="Proteomes" id="UP000001362"/>
    </source>
</evidence>